<dbReference type="NCBIfam" id="TIGR03063">
    <property type="entry name" value="srtB_target"/>
    <property type="match status" value="1"/>
</dbReference>
<dbReference type="SUPFAM" id="SSF158911">
    <property type="entry name" value="NEAT domain-like"/>
    <property type="match status" value="1"/>
</dbReference>
<keyword evidence="12" id="KW-1185">Reference proteome</keyword>
<dbReference type="InterPro" id="IPR006635">
    <property type="entry name" value="NEAT_dom"/>
</dbReference>
<dbReference type="NCBIfam" id="TIGR03656">
    <property type="entry name" value="IsdC"/>
    <property type="match status" value="1"/>
</dbReference>
<evidence type="ECO:0000256" key="7">
    <source>
        <dbReference type="SAM" id="MobiDB-lite"/>
    </source>
</evidence>
<sequence>MKTWLAVPALLFMLLLTLLALPGAHAAATLSDGSYTIDYSVKKAENDSVSMANDYFEKPAKVFVKNGEMTVQLQMNHSKWITLFKVPANGGFADAPVLSSDKAEDTRVVSFKVDDLSKPLLSKIHVTVESIDYDHDYTIRFVFDDKSIKNVGSSDSAAAAAADKATPAASAATGASKAVEPASKQQPTAAVKAPAAETKSASAAAASNADKSKPAVVNPQTGDKAPVTMLIILLAVSGMFLGYKFKARKSKV</sequence>
<dbReference type="InterPro" id="IPR017502">
    <property type="entry name" value="Sortase_SrtB_target"/>
</dbReference>
<name>A0ABT1YTI0_9BACL</name>
<keyword evidence="8" id="KW-1133">Transmembrane helix</keyword>
<evidence type="ECO:0000256" key="3">
    <source>
        <dbReference type="ARBA" id="ARBA00022525"/>
    </source>
</evidence>
<evidence type="ECO:0000256" key="4">
    <source>
        <dbReference type="ARBA" id="ARBA00022729"/>
    </source>
</evidence>
<evidence type="ECO:0000259" key="10">
    <source>
        <dbReference type="PROSITE" id="PS50978"/>
    </source>
</evidence>
<organism evidence="11 12">
    <name type="scientific">Paenibacillus radicis</name>
    <name type="common">ex Xue et al. 2023</name>
    <dbReference type="NCBI Taxonomy" id="2972489"/>
    <lineage>
        <taxon>Bacteria</taxon>
        <taxon>Bacillati</taxon>
        <taxon>Bacillota</taxon>
        <taxon>Bacilli</taxon>
        <taxon>Bacillales</taxon>
        <taxon>Paenibacillaceae</taxon>
        <taxon>Paenibacillus</taxon>
    </lineage>
</organism>
<keyword evidence="8" id="KW-0812">Transmembrane</keyword>
<dbReference type="PROSITE" id="PS50978">
    <property type="entry name" value="NEAT"/>
    <property type="match status" value="1"/>
</dbReference>
<comment type="caution">
    <text evidence="11">The sequence shown here is derived from an EMBL/GenBank/DDBJ whole genome shotgun (WGS) entry which is preliminary data.</text>
</comment>
<evidence type="ECO:0000256" key="5">
    <source>
        <dbReference type="ARBA" id="ARBA00023004"/>
    </source>
</evidence>
<accession>A0ABT1YTI0</accession>
<comment type="subcellular location">
    <subcellularLocation>
        <location evidence="1">Secreted</location>
        <location evidence="1">Cell wall</location>
        <topology evidence="1">Peptidoglycan-anchor</topology>
    </subcellularLocation>
</comment>
<evidence type="ECO:0000313" key="12">
    <source>
        <dbReference type="Proteomes" id="UP001300012"/>
    </source>
</evidence>
<evidence type="ECO:0000256" key="1">
    <source>
        <dbReference type="ARBA" id="ARBA00004168"/>
    </source>
</evidence>
<reference evidence="11 12" key="1">
    <citation type="submission" date="2022-08" db="EMBL/GenBank/DDBJ databases">
        <title>Paenibacillus endoradicis sp. nov., Paenibacillus radicibacter sp. nov and Paenibacillus pararadicis sp. nov., three cold-adapted plant growth-promoting bacteria isolated from root of Larix gmelinii in Great Khingan.</title>
        <authorList>
            <person name="Xue H."/>
        </authorList>
    </citation>
    <scope>NUCLEOTIDE SEQUENCE [LARGE SCALE GENOMIC DNA]</scope>
    <source>
        <strain evidence="11 12">N5-1-1-5</strain>
    </source>
</reference>
<dbReference type="PANTHER" id="PTHR37824:SF1">
    <property type="entry name" value="IRON-REGULATED SURFACE DETERMINANT PROTEIN C"/>
    <property type="match status" value="1"/>
</dbReference>
<feature type="chain" id="PRO_5047254410" evidence="9">
    <location>
        <begin position="27"/>
        <end position="252"/>
    </location>
</feature>
<dbReference type="PANTHER" id="PTHR37824">
    <property type="entry name" value="IRON-REGULATED SURFACE DETERMINANT PROTEIN C"/>
    <property type="match status" value="1"/>
</dbReference>
<dbReference type="CDD" id="cd06920">
    <property type="entry name" value="NEAT"/>
    <property type="match status" value="1"/>
</dbReference>
<proteinExistence type="predicted"/>
<evidence type="ECO:0000256" key="8">
    <source>
        <dbReference type="SAM" id="Phobius"/>
    </source>
</evidence>
<keyword evidence="3" id="KW-0964">Secreted</keyword>
<feature type="signal peptide" evidence="9">
    <location>
        <begin position="1"/>
        <end position="26"/>
    </location>
</feature>
<keyword evidence="6" id="KW-0572">Peptidoglycan-anchor</keyword>
<feature type="domain" description="NEAT" evidence="10">
    <location>
        <begin position="30"/>
        <end position="151"/>
    </location>
</feature>
<evidence type="ECO:0000256" key="2">
    <source>
        <dbReference type="ARBA" id="ARBA00022512"/>
    </source>
</evidence>
<protein>
    <submittedName>
        <fullName evidence="11">Heme uptake protein IsdC</fullName>
    </submittedName>
</protein>
<dbReference type="InterPro" id="IPR050436">
    <property type="entry name" value="IsdA"/>
</dbReference>
<evidence type="ECO:0000313" key="11">
    <source>
        <dbReference type="EMBL" id="MCR8635639.1"/>
    </source>
</evidence>
<dbReference type="SMART" id="SM00725">
    <property type="entry name" value="NEAT"/>
    <property type="match status" value="1"/>
</dbReference>
<dbReference type="EMBL" id="JANQBD010000030">
    <property type="protein sequence ID" value="MCR8635639.1"/>
    <property type="molecule type" value="Genomic_DNA"/>
</dbReference>
<evidence type="ECO:0000256" key="6">
    <source>
        <dbReference type="ARBA" id="ARBA00023088"/>
    </source>
</evidence>
<dbReference type="RefSeq" id="WP_258217185.1">
    <property type="nucleotide sequence ID" value="NZ_JANQBD010000030.1"/>
</dbReference>
<keyword evidence="5" id="KW-0408">Iron</keyword>
<keyword evidence="2" id="KW-0134">Cell wall</keyword>
<dbReference type="Gene3D" id="2.60.40.1850">
    <property type="match status" value="1"/>
</dbReference>
<dbReference type="InterPro" id="IPR037250">
    <property type="entry name" value="NEAT_dom_sf"/>
</dbReference>
<keyword evidence="8" id="KW-0472">Membrane</keyword>
<dbReference type="Pfam" id="PF05031">
    <property type="entry name" value="NEAT"/>
    <property type="match status" value="1"/>
</dbReference>
<dbReference type="Proteomes" id="UP001300012">
    <property type="component" value="Unassembled WGS sequence"/>
</dbReference>
<feature type="region of interest" description="Disordered" evidence="7">
    <location>
        <begin position="175"/>
        <end position="196"/>
    </location>
</feature>
<evidence type="ECO:0000256" key="9">
    <source>
        <dbReference type="SAM" id="SignalP"/>
    </source>
</evidence>
<feature type="transmembrane region" description="Helical" evidence="8">
    <location>
        <begin position="225"/>
        <end position="243"/>
    </location>
</feature>
<keyword evidence="4 9" id="KW-0732">Signal</keyword>
<gene>
    <name evidence="11" type="primary">isdC</name>
    <name evidence="11" type="ORF">NV381_30980</name>
</gene>
<dbReference type="InterPro" id="IPR019909">
    <property type="entry name" value="Haem_uptake_protein_IsdC"/>
</dbReference>